<dbReference type="SUPFAM" id="SSF56601">
    <property type="entry name" value="beta-lactamase/transpeptidase-like"/>
    <property type="match status" value="1"/>
</dbReference>
<dbReference type="GO" id="GO:0009002">
    <property type="term" value="F:serine-type D-Ala-D-Ala carboxypeptidase activity"/>
    <property type="evidence" value="ECO:0007669"/>
    <property type="project" value="UniProtKB-EC"/>
</dbReference>
<evidence type="ECO:0000256" key="12">
    <source>
        <dbReference type="ARBA" id="ARBA00022679"/>
    </source>
</evidence>
<keyword evidence="12" id="KW-0808">Transferase</keyword>
<comment type="similarity">
    <text evidence="4">In the N-terminal section; belongs to the glycosyltransferase 51 family.</text>
</comment>
<dbReference type="Gene3D" id="3.40.710.10">
    <property type="entry name" value="DD-peptidase/beta-lactamase superfamily"/>
    <property type="match status" value="3"/>
</dbReference>
<dbReference type="eggNOG" id="COG5009">
    <property type="taxonomic scope" value="Bacteria"/>
</dbReference>
<dbReference type="Pfam" id="PF00912">
    <property type="entry name" value="Transgly"/>
    <property type="match status" value="1"/>
</dbReference>
<feature type="compositionally biased region" description="Polar residues" evidence="27">
    <location>
        <begin position="893"/>
        <end position="909"/>
    </location>
</feature>
<keyword evidence="22" id="KW-0961">Cell wall biogenesis/degradation</keyword>
<evidence type="ECO:0000256" key="5">
    <source>
        <dbReference type="ARBA" id="ARBA00012448"/>
    </source>
</evidence>
<dbReference type="GO" id="GO:0008360">
    <property type="term" value="P:regulation of cell shape"/>
    <property type="evidence" value="ECO:0007669"/>
    <property type="project" value="UniProtKB-KW"/>
</dbReference>
<dbReference type="Pfam" id="PF17092">
    <property type="entry name" value="PCB_OB"/>
    <property type="match status" value="1"/>
</dbReference>
<dbReference type="InterPro" id="IPR012338">
    <property type="entry name" value="Beta-lactam/transpept-like"/>
</dbReference>
<dbReference type="SUPFAM" id="SSF53955">
    <property type="entry name" value="Lysozyme-like"/>
    <property type="match status" value="1"/>
</dbReference>
<gene>
    <name evidence="29" type="ORF">A0U89_11485</name>
</gene>
<dbReference type="STRING" id="153496.A0U89_11485"/>
<evidence type="ECO:0000256" key="26">
    <source>
        <dbReference type="ARBA" id="ARBA00060592"/>
    </source>
</evidence>
<comment type="pathway">
    <text evidence="26">Glycan biosynthesis.</text>
</comment>
<dbReference type="NCBIfam" id="TIGR02074">
    <property type="entry name" value="PBP_1a_fam"/>
    <property type="match status" value="1"/>
</dbReference>
<keyword evidence="7" id="KW-1003">Cell membrane</keyword>
<dbReference type="KEGG" id="kba:A0U89_11485"/>
<comment type="catalytic activity">
    <reaction evidence="25">
        <text>[GlcNAc-(1-&gt;4)-Mur2Ac(oyl-L-Ala-gamma-D-Glu-L-Lys-D-Ala-D-Ala)](n)-di-trans,octa-cis-undecaprenyl diphosphate + beta-D-GlcNAc-(1-&gt;4)-Mur2Ac(oyl-L-Ala-gamma-D-Glu-L-Lys-D-Ala-D-Ala)-di-trans,octa-cis-undecaprenyl diphosphate = [GlcNAc-(1-&gt;4)-Mur2Ac(oyl-L-Ala-gamma-D-Glu-L-Lys-D-Ala-D-Ala)](n+1)-di-trans,octa-cis-undecaprenyl diphosphate + di-trans,octa-cis-undecaprenyl diphosphate + H(+)</text>
        <dbReference type="Rhea" id="RHEA:23708"/>
        <dbReference type="Rhea" id="RHEA-COMP:9602"/>
        <dbReference type="Rhea" id="RHEA-COMP:9603"/>
        <dbReference type="ChEBI" id="CHEBI:15378"/>
        <dbReference type="ChEBI" id="CHEBI:58405"/>
        <dbReference type="ChEBI" id="CHEBI:60033"/>
        <dbReference type="ChEBI" id="CHEBI:78435"/>
        <dbReference type="EC" id="2.4.99.28"/>
    </reaction>
</comment>
<feature type="region of interest" description="Disordered" evidence="27">
    <location>
        <begin position="657"/>
        <end position="686"/>
    </location>
</feature>
<dbReference type="EC" id="2.4.99.28" evidence="24"/>
<feature type="region of interest" description="Disordered" evidence="27">
    <location>
        <begin position="871"/>
        <end position="932"/>
    </location>
</feature>
<dbReference type="InterPro" id="IPR023346">
    <property type="entry name" value="Lysozyme-like_dom_sf"/>
</dbReference>
<feature type="compositionally biased region" description="Acidic residues" evidence="27">
    <location>
        <begin position="873"/>
        <end position="882"/>
    </location>
</feature>
<evidence type="ECO:0000256" key="2">
    <source>
        <dbReference type="ARBA" id="ARBA00004752"/>
    </source>
</evidence>
<dbReference type="InterPro" id="IPR050396">
    <property type="entry name" value="Glycosyltr_51/Transpeptidase"/>
</dbReference>
<comment type="subcellular location">
    <subcellularLocation>
        <location evidence="1">Cell inner membrane</location>
        <topology evidence="1">Single-pass type II membrane protein</topology>
    </subcellularLocation>
</comment>
<keyword evidence="8" id="KW-0997">Cell inner membrane</keyword>
<dbReference type="InterPro" id="IPR036950">
    <property type="entry name" value="PBP_transglycosylase"/>
</dbReference>
<dbReference type="EMBL" id="CP014674">
    <property type="protein sequence ID" value="AOX17663.1"/>
    <property type="molecule type" value="Genomic_DNA"/>
</dbReference>
<name>A0A1D8UVI9_9PROT</name>
<organism evidence="29 30">
    <name type="scientific">Kozakia baliensis</name>
    <dbReference type="NCBI Taxonomy" id="153496"/>
    <lineage>
        <taxon>Bacteria</taxon>
        <taxon>Pseudomonadati</taxon>
        <taxon>Pseudomonadota</taxon>
        <taxon>Alphaproteobacteria</taxon>
        <taxon>Acetobacterales</taxon>
        <taxon>Acetobacteraceae</taxon>
        <taxon>Kozakia</taxon>
    </lineage>
</organism>
<dbReference type="PANTHER" id="PTHR32282">
    <property type="entry name" value="BINDING PROTEIN TRANSPEPTIDASE, PUTATIVE-RELATED"/>
    <property type="match status" value="1"/>
</dbReference>
<dbReference type="GO" id="GO:0030288">
    <property type="term" value="C:outer membrane-bounded periplasmic space"/>
    <property type="evidence" value="ECO:0007669"/>
    <property type="project" value="TreeGrafter"/>
</dbReference>
<proteinExistence type="inferred from homology"/>
<keyword evidence="21" id="KW-0511">Multifunctional enzyme</keyword>
<evidence type="ECO:0000256" key="3">
    <source>
        <dbReference type="ARBA" id="ARBA00007090"/>
    </source>
</evidence>
<feature type="compositionally biased region" description="Low complexity" evidence="27">
    <location>
        <begin position="27"/>
        <end position="41"/>
    </location>
</feature>
<dbReference type="GO" id="GO:0009252">
    <property type="term" value="P:peptidoglycan biosynthetic process"/>
    <property type="evidence" value="ECO:0007669"/>
    <property type="project" value="UniProtKB-UniPathway"/>
</dbReference>
<dbReference type="Proteomes" id="UP000179145">
    <property type="component" value="Chromosome"/>
</dbReference>
<dbReference type="GO" id="GO:0071555">
    <property type="term" value="P:cell wall organization"/>
    <property type="evidence" value="ECO:0007669"/>
    <property type="project" value="UniProtKB-KW"/>
</dbReference>
<dbReference type="InterPro" id="IPR031376">
    <property type="entry name" value="PCB_OB"/>
</dbReference>
<comment type="similarity">
    <text evidence="3">In the C-terminal section; belongs to the transpeptidase family.</text>
</comment>
<keyword evidence="15" id="KW-0133">Cell shape</keyword>
<comment type="catalytic activity">
    <reaction evidence="23">
        <text>Preferential cleavage: (Ac)2-L-Lys-D-Ala-|-D-Ala. Also transpeptidation of peptidyl-alanyl moieties that are N-acyl substituents of D-alanine.</text>
        <dbReference type="EC" id="3.4.16.4"/>
    </reaction>
</comment>
<dbReference type="GO" id="GO:0008658">
    <property type="term" value="F:penicillin binding"/>
    <property type="evidence" value="ECO:0007669"/>
    <property type="project" value="InterPro"/>
</dbReference>
<keyword evidence="17" id="KW-0573">Peptidoglycan synthesis</keyword>
<feature type="transmembrane region" description="Helical" evidence="28">
    <location>
        <begin position="56"/>
        <end position="76"/>
    </location>
</feature>
<feature type="compositionally biased region" description="Pro residues" evidence="27">
    <location>
        <begin position="659"/>
        <end position="670"/>
    </location>
</feature>
<evidence type="ECO:0000256" key="14">
    <source>
        <dbReference type="ARBA" id="ARBA00022801"/>
    </source>
</evidence>
<evidence type="ECO:0000256" key="21">
    <source>
        <dbReference type="ARBA" id="ARBA00023268"/>
    </source>
</evidence>
<evidence type="ECO:0000256" key="11">
    <source>
        <dbReference type="ARBA" id="ARBA00022676"/>
    </source>
</evidence>
<dbReference type="Pfam" id="PF00905">
    <property type="entry name" value="Transpeptidase"/>
    <property type="match status" value="2"/>
</dbReference>
<evidence type="ECO:0000256" key="24">
    <source>
        <dbReference type="ARBA" id="ARBA00044770"/>
    </source>
</evidence>
<evidence type="ECO:0000313" key="29">
    <source>
        <dbReference type="EMBL" id="AOX17663.1"/>
    </source>
</evidence>
<evidence type="ECO:0000256" key="17">
    <source>
        <dbReference type="ARBA" id="ARBA00022984"/>
    </source>
</evidence>
<dbReference type="FunFam" id="1.10.3810.10:FF:000003">
    <property type="entry name" value="Penicillin-binding protein 1a"/>
    <property type="match status" value="1"/>
</dbReference>
<keyword evidence="13 28" id="KW-0812">Transmembrane</keyword>
<evidence type="ECO:0000256" key="4">
    <source>
        <dbReference type="ARBA" id="ARBA00007739"/>
    </source>
</evidence>
<keyword evidence="19 28" id="KW-0472">Membrane</keyword>
<keyword evidence="20" id="KW-0046">Antibiotic resistance</keyword>
<dbReference type="AlphaFoldDB" id="A0A1D8UVI9"/>
<keyword evidence="30" id="KW-1185">Reference proteome</keyword>
<feature type="region of interest" description="Disordered" evidence="27">
    <location>
        <begin position="27"/>
        <end position="49"/>
    </location>
</feature>
<dbReference type="GO" id="GO:0006508">
    <property type="term" value="P:proteolysis"/>
    <property type="evidence" value="ECO:0007669"/>
    <property type="project" value="UniProtKB-KW"/>
</dbReference>
<evidence type="ECO:0000256" key="13">
    <source>
        <dbReference type="ARBA" id="ARBA00022692"/>
    </source>
</evidence>
<dbReference type="GO" id="GO:0005886">
    <property type="term" value="C:plasma membrane"/>
    <property type="evidence" value="ECO:0007669"/>
    <property type="project" value="UniProtKB-SubCell"/>
</dbReference>
<evidence type="ECO:0000256" key="8">
    <source>
        <dbReference type="ARBA" id="ARBA00022519"/>
    </source>
</evidence>
<keyword evidence="10" id="KW-0645">Protease</keyword>
<dbReference type="PANTHER" id="PTHR32282:SF27">
    <property type="entry name" value="PENICILLIN-BINDING PROTEIN 1A"/>
    <property type="match status" value="1"/>
</dbReference>
<protein>
    <recommendedName>
        <fullName evidence="6">Penicillin-binding protein 1A</fullName>
        <ecNumber evidence="24">2.4.99.28</ecNumber>
        <ecNumber evidence="5">3.4.16.4</ecNumber>
    </recommendedName>
</protein>
<reference evidence="29 30" key="1">
    <citation type="journal article" date="2016" name="Microb. Cell Fact.">
        <title>Dissection of exopolysaccharide biosynthesis in Kozakia baliensis.</title>
        <authorList>
            <person name="Brandt J.U."/>
            <person name="Jakob F."/>
            <person name="Behr J."/>
            <person name="Geissler A.J."/>
            <person name="Vogel R.F."/>
        </authorList>
    </citation>
    <scope>NUCLEOTIDE SEQUENCE [LARGE SCALE GENOMIC DNA]</scope>
    <source>
        <strain evidence="29 30">DSM 14400</strain>
    </source>
</reference>
<keyword evidence="18 28" id="KW-1133">Transmembrane helix</keyword>
<dbReference type="InterPro" id="IPR001460">
    <property type="entry name" value="PCN-bd_Tpept"/>
</dbReference>
<sequence>MIRASTALSPVVSPAVWFNMDFGSSSGGRSPIGGRRPQSPNGGPPRGPRFRRWRQGVAIAVGVVLLGTAGVIAVGWRKYEQVASDLPSVDSLRSYQPPTVSRIYTSDDRLMAELAAERRIYTPISAIPDRVKNAFIAAEDQNFYTHGGVDPLAIVRAEVTNLTRPEGRRPIGASTITQQVARNMLLNSNAMTLERKAKEALLAVRIEQTLPKDKILEIYLNGIYLGNGAYGVAAAAQTYFNKPLEQLTNAEAAFLGALPKSPSNYNPYRHAQNAVWRRNWVLDRMAEIRAISHEDAMAGQNEPLIPHNAERFGPLSNSEWFGSEVRRQLIEKYGNDRTMQGGLEIHTSLEPKLQDVATRILRDGLMDYDRSHGGWRGAVSRVDIPNKADEATWVAALKGAKAPAGMLDQWRLAVVLSPATGRVGWLEGDEPHTGTLLGRDAAWMRVYRSSHVGDVLMVEPQEGDSHVALRQIPKVEGALVTMDAHTGRVLALVGGWSFKESQFNRATQALRQPGSSFKPFVYLDAMEQGIPPSEKFDDAPVSYGSWHPMNYEKDNWGPTTLHDALRESRNLVTIRLAAHLGMKSVSDMAIKIGLVDQMPHVLPAALGAVETTVLREAGAYASIAAGGRLVTPSLIDAVLDRDGNVVWKPEGLNLATTMQPPPEAQQPAPAPTDVAVTADGQPAAPAPPFPVPVPVPVPAPAPMPAEPVAGSIEVPQIDDKRQQVAREGSAFQITTMMQDVIKHGTGNSAGAGIDRDIAGKTGTSQDFRDAWFAGFSPDLVTVVWVGYDSPQSLGKNETGGRIAGPIWNKFMKVALADRPELHFRVPEGMTLARYSTGRIMAVDAFTKDQVPGMSIALHGFGAGTEALTAADTGAEDVSDSEADMANGPAVQSLPGQTLPSPSASSNDGTSAAARPTNAPQPPPSDIGMGGLY</sequence>
<dbReference type="GO" id="GO:0046677">
    <property type="term" value="P:response to antibiotic"/>
    <property type="evidence" value="ECO:0007669"/>
    <property type="project" value="UniProtKB-KW"/>
</dbReference>
<evidence type="ECO:0000256" key="10">
    <source>
        <dbReference type="ARBA" id="ARBA00022670"/>
    </source>
</evidence>
<evidence type="ECO:0000256" key="27">
    <source>
        <dbReference type="SAM" id="MobiDB-lite"/>
    </source>
</evidence>
<dbReference type="GO" id="GO:0008955">
    <property type="term" value="F:peptidoglycan glycosyltransferase activity"/>
    <property type="evidence" value="ECO:0007669"/>
    <property type="project" value="UniProtKB-EC"/>
</dbReference>
<evidence type="ECO:0000256" key="20">
    <source>
        <dbReference type="ARBA" id="ARBA00023251"/>
    </source>
</evidence>
<evidence type="ECO:0000256" key="9">
    <source>
        <dbReference type="ARBA" id="ARBA00022645"/>
    </source>
</evidence>
<dbReference type="EC" id="3.4.16.4" evidence="5"/>
<accession>A0A1D8UVI9</accession>
<evidence type="ECO:0000256" key="23">
    <source>
        <dbReference type="ARBA" id="ARBA00034000"/>
    </source>
</evidence>
<evidence type="ECO:0000256" key="6">
    <source>
        <dbReference type="ARBA" id="ARBA00018638"/>
    </source>
</evidence>
<keyword evidence="14" id="KW-0378">Hydrolase</keyword>
<keyword evidence="9" id="KW-0121">Carboxypeptidase</keyword>
<evidence type="ECO:0000256" key="16">
    <source>
        <dbReference type="ARBA" id="ARBA00022968"/>
    </source>
</evidence>
<dbReference type="InterPro" id="IPR001264">
    <property type="entry name" value="Glyco_trans_51"/>
</dbReference>
<keyword evidence="16" id="KW-0735">Signal-anchor</keyword>
<evidence type="ECO:0000313" key="30">
    <source>
        <dbReference type="Proteomes" id="UP000179145"/>
    </source>
</evidence>
<evidence type="ECO:0000256" key="15">
    <source>
        <dbReference type="ARBA" id="ARBA00022960"/>
    </source>
</evidence>
<dbReference type="UniPathway" id="UPA00219"/>
<evidence type="ECO:0000256" key="7">
    <source>
        <dbReference type="ARBA" id="ARBA00022475"/>
    </source>
</evidence>
<feature type="compositionally biased region" description="Low complexity" evidence="27">
    <location>
        <begin position="671"/>
        <end position="683"/>
    </location>
</feature>
<evidence type="ECO:0000256" key="28">
    <source>
        <dbReference type="SAM" id="Phobius"/>
    </source>
</evidence>
<evidence type="ECO:0000256" key="18">
    <source>
        <dbReference type="ARBA" id="ARBA00022989"/>
    </source>
</evidence>
<evidence type="ECO:0000256" key="19">
    <source>
        <dbReference type="ARBA" id="ARBA00023136"/>
    </source>
</evidence>
<keyword evidence="11" id="KW-0328">Glycosyltransferase</keyword>
<dbReference type="Gene3D" id="1.10.3810.10">
    <property type="entry name" value="Biosynthetic peptidoglycan transglycosylase-like"/>
    <property type="match status" value="1"/>
</dbReference>
<comment type="pathway">
    <text evidence="2">Cell wall biogenesis; peptidoglycan biosynthesis.</text>
</comment>
<evidence type="ECO:0000256" key="1">
    <source>
        <dbReference type="ARBA" id="ARBA00004249"/>
    </source>
</evidence>
<evidence type="ECO:0000256" key="25">
    <source>
        <dbReference type="ARBA" id="ARBA00049902"/>
    </source>
</evidence>
<evidence type="ECO:0000256" key="22">
    <source>
        <dbReference type="ARBA" id="ARBA00023316"/>
    </source>
</evidence>